<protein>
    <recommendedName>
        <fullName evidence="3">6-phosphogluconolactonase</fullName>
    </recommendedName>
</protein>
<evidence type="ECO:0000256" key="1">
    <source>
        <dbReference type="ARBA" id="ARBA00005564"/>
    </source>
</evidence>
<dbReference type="EMBL" id="UINC01040379">
    <property type="protein sequence ID" value="SVB40167.1"/>
    <property type="molecule type" value="Genomic_DNA"/>
</dbReference>
<dbReference type="Pfam" id="PF10282">
    <property type="entry name" value="Lactonase"/>
    <property type="match status" value="1"/>
</dbReference>
<accession>A0A382DRD2</accession>
<dbReference type="PANTHER" id="PTHR30344">
    <property type="entry name" value="6-PHOSPHOGLUCONOLACTONASE-RELATED"/>
    <property type="match status" value="1"/>
</dbReference>
<sequence>MSSVVLSVATHLNAVENSVWLYLGAYAKGEDQGITLCKLDRSSGKLEKMKVFGGHSNPAFLEVHPSQKFLYAANEMREFKGEPTGAVTAFSIDAKTGELAPLNQVSSKGTGSCHITIDAEGRTLFVANYGGGSVASFRIGEDGTLSEAVSFFQHEGSSVDERRQKGPHAHSINVDPANKRAYCADLGLDKVLVYKVNKKGKLKANDPPFTKTQPGGGPRHLSFHPSGKFAYVNLEMTSKVTVFTHDAKTGILTEVQTVSTLPKDFTGNNSTAEIRVHPMGKFVYCSNRGHDSIAVFAIDEKSGKLTFVEHEPSGGKTPRNFCIDPSGAYLLAANQNSNNVAVFRVDAKTGALTPTGSSIESPKPVCVRFVEAK</sequence>
<dbReference type="GO" id="GO:0005829">
    <property type="term" value="C:cytosol"/>
    <property type="evidence" value="ECO:0007669"/>
    <property type="project" value="TreeGrafter"/>
</dbReference>
<gene>
    <name evidence="2" type="ORF">METZ01_LOCUS193021</name>
</gene>
<reference evidence="2" key="1">
    <citation type="submission" date="2018-05" db="EMBL/GenBank/DDBJ databases">
        <authorList>
            <person name="Lanie J.A."/>
            <person name="Ng W.-L."/>
            <person name="Kazmierczak K.M."/>
            <person name="Andrzejewski T.M."/>
            <person name="Davidsen T.M."/>
            <person name="Wayne K.J."/>
            <person name="Tettelin H."/>
            <person name="Glass J.I."/>
            <person name="Rusch D."/>
            <person name="Podicherti R."/>
            <person name="Tsui H.-C.T."/>
            <person name="Winkler M.E."/>
        </authorList>
    </citation>
    <scope>NUCLEOTIDE SEQUENCE</scope>
</reference>
<dbReference type="GO" id="GO:0017057">
    <property type="term" value="F:6-phosphogluconolactonase activity"/>
    <property type="evidence" value="ECO:0007669"/>
    <property type="project" value="TreeGrafter"/>
</dbReference>
<dbReference type="FunFam" id="2.130.10.10:FF:000306">
    <property type="entry name" value="3-carboxymuconate cyclase"/>
    <property type="match status" value="1"/>
</dbReference>
<dbReference type="InterPro" id="IPR015943">
    <property type="entry name" value="WD40/YVTN_repeat-like_dom_sf"/>
</dbReference>
<dbReference type="AlphaFoldDB" id="A0A382DRD2"/>
<name>A0A382DRD2_9ZZZZ</name>
<proteinExistence type="inferred from homology"/>
<organism evidence="2">
    <name type="scientific">marine metagenome</name>
    <dbReference type="NCBI Taxonomy" id="408172"/>
    <lineage>
        <taxon>unclassified sequences</taxon>
        <taxon>metagenomes</taxon>
        <taxon>ecological metagenomes</taxon>
    </lineage>
</organism>
<evidence type="ECO:0000313" key="2">
    <source>
        <dbReference type="EMBL" id="SVB40167.1"/>
    </source>
</evidence>
<dbReference type="Gene3D" id="2.130.10.10">
    <property type="entry name" value="YVTN repeat-like/Quinoprotein amine dehydrogenase"/>
    <property type="match status" value="1"/>
</dbReference>
<dbReference type="SUPFAM" id="SSF51004">
    <property type="entry name" value="C-terminal (heme d1) domain of cytochrome cd1-nitrite reductase"/>
    <property type="match status" value="1"/>
</dbReference>
<comment type="similarity">
    <text evidence="1">Belongs to the cycloisomerase 2 family.</text>
</comment>
<evidence type="ECO:0008006" key="3">
    <source>
        <dbReference type="Google" id="ProtNLM"/>
    </source>
</evidence>
<dbReference type="InterPro" id="IPR050282">
    <property type="entry name" value="Cycloisomerase_2"/>
</dbReference>
<dbReference type="InterPro" id="IPR011048">
    <property type="entry name" value="Haem_d1_sf"/>
</dbReference>
<dbReference type="PANTHER" id="PTHR30344:SF1">
    <property type="entry name" value="6-PHOSPHOGLUCONOLACTONASE"/>
    <property type="match status" value="1"/>
</dbReference>
<dbReference type="InterPro" id="IPR019405">
    <property type="entry name" value="Lactonase_7-beta_prop"/>
</dbReference>